<evidence type="ECO:0000256" key="3">
    <source>
        <dbReference type="SAM" id="Phobius"/>
    </source>
</evidence>
<dbReference type="Gene3D" id="3.40.605.10">
    <property type="entry name" value="Aldehyde Dehydrogenase, Chain A, domain 1"/>
    <property type="match status" value="1"/>
</dbReference>
<dbReference type="GO" id="GO:0005737">
    <property type="term" value="C:cytoplasm"/>
    <property type="evidence" value="ECO:0007669"/>
    <property type="project" value="TreeGrafter"/>
</dbReference>
<keyword evidence="2" id="KW-0560">Oxidoreductase</keyword>
<sequence>MTIDTLTTMMHRLQASAESGTAAYPRFRQIQLGKLYNTLSSNKDAIIEALRADLGRTVKEATVELAFALTEVKTRFEASDFGRLAREEQNDRKTGVILRPKGLIVVVVEHSAPLVSLAVQLSAAIAAGNAVLSLLPSNATKLNEILTATLSSLERSCFAFLSHSSADLLAQIIAFKPSLILYPSPTEPELALAAQNSVQIVTSLQNGATVIACRDLTRSQVRQLAQLVVRGKFFAGGRLPGSVEKVLVHQDRAGDLVDALLEETTGAFGANPSLSLDYGRVVEVGETARLGQLMEEAVLKGEGTVVRGGSENGSATSLFLPTILEGTKGALLRSPIQGPILPLASFASLEGALALLSQTGSNIVYAFASSAELEYFANESRAAVVYAQDIPLEALYQPLPPTLRSPSIFNSESTIVSPTLSPTSSLFAPFTASSQARIASLFPREKQLVVKRKPHSTPFLRSFFPQGLLLVVGSLSVVVMGSVSVGGYKAARWLVSKYL</sequence>
<keyword evidence="6" id="KW-1185">Reference proteome</keyword>
<evidence type="ECO:0000313" key="5">
    <source>
        <dbReference type="EMBL" id="ORY90092.1"/>
    </source>
</evidence>
<dbReference type="PANTHER" id="PTHR43570">
    <property type="entry name" value="ALDEHYDE DEHYDROGENASE"/>
    <property type="match status" value="1"/>
</dbReference>
<evidence type="ECO:0000256" key="1">
    <source>
        <dbReference type="ARBA" id="ARBA00009986"/>
    </source>
</evidence>
<gene>
    <name evidence="5" type="ORF">BCR35DRAFT_132336</name>
</gene>
<dbReference type="Gene3D" id="3.40.309.10">
    <property type="entry name" value="Aldehyde Dehydrogenase, Chain A, domain 2"/>
    <property type="match status" value="1"/>
</dbReference>
<dbReference type="STRING" id="106004.A0A1Y2G0C7"/>
<protein>
    <submittedName>
        <fullName evidence="5">Aldehyde/histidinol dehydrogenase</fullName>
    </submittedName>
</protein>
<dbReference type="GO" id="GO:0004029">
    <property type="term" value="F:aldehyde dehydrogenase (NAD+) activity"/>
    <property type="evidence" value="ECO:0007669"/>
    <property type="project" value="TreeGrafter"/>
</dbReference>
<dbReference type="AlphaFoldDB" id="A0A1Y2G0C7"/>
<comment type="caution">
    <text evidence="5">The sequence shown here is derived from an EMBL/GenBank/DDBJ whole genome shotgun (WGS) entry which is preliminary data.</text>
</comment>
<accession>A0A1Y2G0C7</accession>
<evidence type="ECO:0000259" key="4">
    <source>
        <dbReference type="Pfam" id="PF00171"/>
    </source>
</evidence>
<dbReference type="InterPro" id="IPR012394">
    <property type="entry name" value="Aldehyde_DH_NAD(P)"/>
</dbReference>
<reference evidence="5 6" key="1">
    <citation type="submission" date="2016-07" db="EMBL/GenBank/DDBJ databases">
        <title>Pervasive Adenine N6-methylation of Active Genes in Fungi.</title>
        <authorList>
            <consortium name="DOE Joint Genome Institute"/>
            <person name="Mondo S.J."/>
            <person name="Dannebaum R.O."/>
            <person name="Kuo R.C."/>
            <person name="Labutti K."/>
            <person name="Haridas S."/>
            <person name="Kuo A."/>
            <person name="Salamov A."/>
            <person name="Ahrendt S.R."/>
            <person name="Lipzen A."/>
            <person name="Sullivan W."/>
            <person name="Andreopoulos W.B."/>
            <person name="Clum A."/>
            <person name="Lindquist E."/>
            <person name="Daum C."/>
            <person name="Ramamoorthy G.K."/>
            <person name="Gryganskyi A."/>
            <person name="Culley D."/>
            <person name="Magnuson J.K."/>
            <person name="James T.Y."/>
            <person name="O'Malley M.A."/>
            <person name="Stajich J.E."/>
            <person name="Spatafora J.W."/>
            <person name="Visel A."/>
            <person name="Grigoriev I.V."/>
        </authorList>
    </citation>
    <scope>NUCLEOTIDE SEQUENCE [LARGE SCALE GENOMIC DNA]</scope>
    <source>
        <strain evidence="5 6">62-1032</strain>
    </source>
</reference>
<name>A0A1Y2G0C7_9BASI</name>
<dbReference type="PANTHER" id="PTHR43570:SF16">
    <property type="entry name" value="ALDEHYDE DEHYDROGENASE TYPE III, ISOFORM Q"/>
    <property type="match status" value="1"/>
</dbReference>
<feature type="transmembrane region" description="Helical" evidence="3">
    <location>
        <begin position="463"/>
        <end position="488"/>
    </location>
</feature>
<dbReference type="InterPro" id="IPR016161">
    <property type="entry name" value="Ald_DH/histidinol_DH"/>
</dbReference>
<keyword evidence="3" id="KW-1133">Transmembrane helix</keyword>
<comment type="similarity">
    <text evidence="1">Belongs to the aldehyde dehydrogenase family.</text>
</comment>
<keyword evidence="3" id="KW-0472">Membrane</keyword>
<dbReference type="EMBL" id="MCGR01000004">
    <property type="protein sequence ID" value="ORY90092.1"/>
    <property type="molecule type" value="Genomic_DNA"/>
</dbReference>
<proteinExistence type="inferred from homology"/>
<evidence type="ECO:0000256" key="2">
    <source>
        <dbReference type="ARBA" id="ARBA00023002"/>
    </source>
</evidence>
<keyword evidence="3" id="KW-0812">Transmembrane</keyword>
<dbReference type="Pfam" id="PF00171">
    <property type="entry name" value="Aldedh"/>
    <property type="match status" value="1"/>
</dbReference>
<feature type="domain" description="Aldehyde dehydrogenase" evidence="4">
    <location>
        <begin position="26"/>
        <end position="389"/>
    </location>
</feature>
<dbReference type="OrthoDB" id="440325at2759"/>
<dbReference type="InterPro" id="IPR016163">
    <property type="entry name" value="Ald_DH_C"/>
</dbReference>
<evidence type="ECO:0000313" key="6">
    <source>
        <dbReference type="Proteomes" id="UP000193467"/>
    </source>
</evidence>
<dbReference type="InterPro" id="IPR015590">
    <property type="entry name" value="Aldehyde_DH_dom"/>
</dbReference>
<dbReference type="InParanoid" id="A0A1Y2G0C7"/>
<dbReference type="Proteomes" id="UP000193467">
    <property type="component" value="Unassembled WGS sequence"/>
</dbReference>
<organism evidence="5 6">
    <name type="scientific">Leucosporidium creatinivorum</name>
    <dbReference type="NCBI Taxonomy" id="106004"/>
    <lineage>
        <taxon>Eukaryota</taxon>
        <taxon>Fungi</taxon>
        <taxon>Dikarya</taxon>
        <taxon>Basidiomycota</taxon>
        <taxon>Pucciniomycotina</taxon>
        <taxon>Microbotryomycetes</taxon>
        <taxon>Leucosporidiales</taxon>
        <taxon>Leucosporidium</taxon>
    </lineage>
</organism>
<dbReference type="InterPro" id="IPR016162">
    <property type="entry name" value="Ald_DH_N"/>
</dbReference>
<dbReference type="GO" id="GO:0006081">
    <property type="term" value="P:aldehyde metabolic process"/>
    <property type="evidence" value="ECO:0007669"/>
    <property type="project" value="InterPro"/>
</dbReference>
<dbReference type="SUPFAM" id="SSF53720">
    <property type="entry name" value="ALDH-like"/>
    <property type="match status" value="1"/>
</dbReference>